<dbReference type="Pfam" id="PF05193">
    <property type="entry name" value="Peptidase_M16_C"/>
    <property type="match status" value="1"/>
</dbReference>
<comment type="similarity">
    <text evidence="1">Belongs to the peptidase M16 family.</text>
</comment>
<keyword evidence="7" id="KW-1185">Reference proteome</keyword>
<dbReference type="Proteomes" id="UP000245533">
    <property type="component" value="Unassembled WGS sequence"/>
</dbReference>
<evidence type="ECO:0000313" key="6">
    <source>
        <dbReference type="EMBL" id="PWN05140.1"/>
    </source>
</evidence>
<protein>
    <submittedName>
        <fullName evidence="6">Peptidase M16</fullName>
    </submittedName>
</protein>
<evidence type="ECO:0000256" key="2">
    <source>
        <dbReference type="SAM" id="Coils"/>
    </source>
</evidence>
<proteinExistence type="inferred from homology"/>
<reference evidence="6 7" key="1">
    <citation type="submission" date="2018-05" db="EMBL/GenBank/DDBJ databases">
        <title>Rhodohalobacter halophilus gen. nov., sp. nov., a moderately halophilic member of the family Balneolaceae.</title>
        <authorList>
            <person name="Liu Z.-W."/>
        </authorList>
    </citation>
    <scope>NUCLEOTIDE SEQUENCE [LARGE SCALE GENOMIC DNA]</scope>
    <source>
        <strain evidence="6 7">8A47</strain>
    </source>
</reference>
<keyword evidence="3" id="KW-0732">Signal</keyword>
<dbReference type="Pfam" id="PF00675">
    <property type="entry name" value="Peptidase_M16"/>
    <property type="match status" value="2"/>
</dbReference>
<feature type="domain" description="Peptidase M16 C-terminal" evidence="5">
    <location>
        <begin position="253"/>
        <end position="429"/>
    </location>
</feature>
<dbReference type="OrthoDB" id="9811314at2"/>
<comment type="caution">
    <text evidence="6">The sequence shown here is derived from an EMBL/GenBank/DDBJ whole genome shotgun (WGS) entry which is preliminary data.</text>
</comment>
<evidence type="ECO:0000259" key="5">
    <source>
        <dbReference type="Pfam" id="PF05193"/>
    </source>
</evidence>
<sequence>MRACIKSILAVCTLVLTISASVSAQELSTYEEKVTEFTLDNGLHFIIVERSVAPVAHFLTLVDVGSANEPVGSTGIAHIFEHMVFKGSHTIGTTNYEEEVQYINQMDDAYTAWLDEYNKLESDEQKLEELWNRFEELQEKAGEYVVNNEFTQIIEREGAVGVNAFTSADLTGYFYSLPQNKAELWFMLEADRFKNPVMREFYTEKDVIYEERRMRTDSNPFGRLLEEFAATAFSAHPYKNPVIGWPSDIRNTTIADAWDFNDRHYSPSNFTIAVVGDVDPMEMRRLADKYFSDLQYRDPAPEVRVEEPEQRGERRFVIEERSQPIYIEGYHTVNNQHPDFQALNLLSNIMTSGRTSRLYKRMVVDDQSALQASSLNGYPGSKYPGMFLIYVIPNQGVEMETVEETLREELRKIVEEGVTEEELNRARTNARAGLVRTLTSNSGIAQTLASAHINGGDWRTAFTNLDRLSDVTANDIQRVAEQYLKKSNRTVGMIVTEQNEDVAAN</sequence>
<dbReference type="InterPro" id="IPR007863">
    <property type="entry name" value="Peptidase_M16_C"/>
</dbReference>
<feature type="signal peptide" evidence="3">
    <location>
        <begin position="1"/>
        <end position="24"/>
    </location>
</feature>
<dbReference type="RefSeq" id="WP_109648048.1">
    <property type="nucleotide sequence ID" value="NZ_QGGB01000011.1"/>
</dbReference>
<dbReference type="SUPFAM" id="SSF63411">
    <property type="entry name" value="LuxS/MPP-like metallohydrolase"/>
    <property type="match status" value="2"/>
</dbReference>
<evidence type="ECO:0000256" key="1">
    <source>
        <dbReference type="ARBA" id="ARBA00007261"/>
    </source>
</evidence>
<dbReference type="AlphaFoldDB" id="A0A316TL98"/>
<evidence type="ECO:0000313" key="7">
    <source>
        <dbReference type="Proteomes" id="UP000245533"/>
    </source>
</evidence>
<feature type="chain" id="PRO_5016451855" evidence="3">
    <location>
        <begin position="25"/>
        <end position="505"/>
    </location>
</feature>
<dbReference type="PANTHER" id="PTHR11851">
    <property type="entry name" value="METALLOPROTEASE"/>
    <property type="match status" value="1"/>
</dbReference>
<gene>
    <name evidence="6" type="ORF">DDZ15_15545</name>
</gene>
<dbReference type="Gene3D" id="3.30.830.10">
    <property type="entry name" value="Metalloenzyme, LuxS/M16 peptidase-like"/>
    <property type="match status" value="3"/>
</dbReference>
<keyword evidence="2" id="KW-0175">Coiled coil</keyword>
<dbReference type="GO" id="GO:0046872">
    <property type="term" value="F:metal ion binding"/>
    <property type="evidence" value="ECO:0007669"/>
    <property type="project" value="InterPro"/>
</dbReference>
<dbReference type="InterPro" id="IPR050361">
    <property type="entry name" value="MPP/UQCRC_Complex"/>
</dbReference>
<feature type="coiled-coil region" evidence="2">
    <location>
        <begin position="110"/>
        <end position="140"/>
    </location>
</feature>
<evidence type="ECO:0000256" key="3">
    <source>
        <dbReference type="SAM" id="SignalP"/>
    </source>
</evidence>
<dbReference type="InterPro" id="IPR011765">
    <property type="entry name" value="Pept_M16_N"/>
</dbReference>
<organism evidence="6 7">
    <name type="scientific">Rhodohalobacter mucosus</name>
    <dbReference type="NCBI Taxonomy" id="2079485"/>
    <lineage>
        <taxon>Bacteria</taxon>
        <taxon>Pseudomonadati</taxon>
        <taxon>Balneolota</taxon>
        <taxon>Balneolia</taxon>
        <taxon>Balneolales</taxon>
        <taxon>Balneolaceae</taxon>
        <taxon>Rhodohalobacter</taxon>
    </lineage>
</organism>
<feature type="domain" description="Peptidase M16 N-terminal" evidence="4">
    <location>
        <begin position="52"/>
        <end position="136"/>
    </location>
</feature>
<dbReference type="EMBL" id="QGGB01000011">
    <property type="protein sequence ID" value="PWN05140.1"/>
    <property type="molecule type" value="Genomic_DNA"/>
</dbReference>
<accession>A0A316TL98</accession>
<evidence type="ECO:0000259" key="4">
    <source>
        <dbReference type="Pfam" id="PF00675"/>
    </source>
</evidence>
<dbReference type="InterPro" id="IPR011249">
    <property type="entry name" value="Metalloenz_LuxS/M16"/>
</dbReference>
<dbReference type="PANTHER" id="PTHR11851:SF49">
    <property type="entry name" value="MITOCHONDRIAL-PROCESSING PEPTIDASE SUBUNIT ALPHA"/>
    <property type="match status" value="1"/>
</dbReference>
<name>A0A316TL98_9BACT</name>
<feature type="domain" description="Peptidase M16 N-terminal" evidence="4">
    <location>
        <begin position="147"/>
        <end position="243"/>
    </location>
</feature>